<dbReference type="EMBL" id="JBHSDC010000002">
    <property type="protein sequence ID" value="MFC4230473.1"/>
    <property type="molecule type" value="Genomic_DNA"/>
</dbReference>
<protein>
    <submittedName>
        <fullName evidence="2">Uncharacterized protein</fullName>
    </submittedName>
</protein>
<evidence type="ECO:0000313" key="2">
    <source>
        <dbReference type="EMBL" id="MFC4230473.1"/>
    </source>
</evidence>
<reference evidence="3" key="1">
    <citation type="journal article" date="2019" name="Int. J. Syst. Evol. Microbiol.">
        <title>The Global Catalogue of Microorganisms (GCM) 10K type strain sequencing project: providing services to taxonomists for standard genome sequencing and annotation.</title>
        <authorList>
            <consortium name="The Broad Institute Genomics Platform"/>
            <consortium name="The Broad Institute Genome Sequencing Center for Infectious Disease"/>
            <person name="Wu L."/>
            <person name="Ma J."/>
        </authorList>
    </citation>
    <scope>NUCLEOTIDE SEQUENCE [LARGE SCALE GENOMIC DNA]</scope>
    <source>
        <strain evidence="3">CECT 8010</strain>
    </source>
</reference>
<keyword evidence="1" id="KW-0732">Signal</keyword>
<gene>
    <name evidence="2" type="ORF">ACFOW1_01125</name>
</gene>
<organism evidence="2 3">
    <name type="scientific">Parasediminibacterium paludis</name>
    <dbReference type="NCBI Taxonomy" id="908966"/>
    <lineage>
        <taxon>Bacteria</taxon>
        <taxon>Pseudomonadati</taxon>
        <taxon>Bacteroidota</taxon>
        <taxon>Chitinophagia</taxon>
        <taxon>Chitinophagales</taxon>
        <taxon>Chitinophagaceae</taxon>
        <taxon>Parasediminibacterium</taxon>
    </lineage>
</organism>
<proteinExistence type="predicted"/>
<dbReference type="RefSeq" id="WP_379011648.1">
    <property type="nucleotide sequence ID" value="NZ_JBHSDC010000002.1"/>
</dbReference>
<name>A0ABV8PQP7_9BACT</name>
<feature type="signal peptide" evidence="1">
    <location>
        <begin position="1"/>
        <end position="19"/>
    </location>
</feature>
<accession>A0ABV8PQP7</accession>
<sequence>MKKMILASAILLAVATTHAQFSGMLDKAKAAAGAVGFDANKLTTSIMGKLTPSLNLTAEQKPRVTTAISTFLAAKAQIMPLLQSNKTDYTAKQTSLFSNLKTKLTGILLQNQMNKFLGLKPATNTPTNVLSQLFY</sequence>
<feature type="chain" id="PRO_5046831291" evidence="1">
    <location>
        <begin position="20"/>
        <end position="135"/>
    </location>
</feature>
<evidence type="ECO:0000313" key="3">
    <source>
        <dbReference type="Proteomes" id="UP001595906"/>
    </source>
</evidence>
<keyword evidence="3" id="KW-1185">Reference proteome</keyword>
<dbReference type="Proteomes" id="UP001595906">
    <property type="component" value="Unassembled WGS sequence"/>
</dbReference>
<evidence type="ECO:0000256" key="1">
    <source>
        <dbReference type="SAM" id="SignalP"/>
    </source>
</evidence>
<comment type="caution">
    <text evidence="2">The sequence shown here is derived from an EMBL/GenBank/DDBJ whole genome shotgun (WGS) entry which is preliminary data.</text>
</comment>